<name>A0A9W8DWJ9_9FUNG</name>
<proteinExistence type="predicted"/>
<gene>
    <name evidence="2" type="ORF">H4219_001075</name>
</gene>
<sequence length="150" mass="16588">MGAAVSRTAQRYPRGTEVRKSAAEDVKSSLTAEMGKENQISNEKEAEANETGKLAKDPETLTPTTSSDPQANRGVQTLLHRTFEDDMDVKGNDRVASETVSQFIKHIHQLDEKDDFIKLSARYQLSPHVAQTLAKYLGPPTPVKPEPKLE</sequence>
<dbReference type="OrthoDB" id="10497548at2759"/>
<dbReference type="EMBL" id="JANBPU010000009">
    <property type="protein sequence ID" value="KAJ1920838.1"/>
    <property type="molecule type" value="Genomic_DNA"/>
</dbReference>
<reference evidence="2" key="1">
    <citation type="submission" date="2022-07" db="EMBL/GenBank/DDBJ databases">
        <title>Phylogenomic reconstructions and comparative analyses of Kickxellomycotina fungi.</title>
        <authorList>
            <person name="Reynolds N.K."/>
            <person name="Stajich J.E."/>
            <person name="Barry K."/>
            <person name="Grigoriev I.V."/>
            <person name="Crous P."/>
            <person name="Smith M.E."/>
        </authorList>
    </citation>
    <scope>NUCLEOTIDE SEQUENCE</scope>
    <source>
        <strain evidence="2">NBRC 100468</strain>
    </source>
</reference>
<evidence type="ECO:0000313" key="2">
    <source>
        <dbReference type="EMBL" id="KAJ1920838.1"/>
    </source>
</evidence>
<feature type="compositionally biased region" description="Basic and acidic residues" evidence="1">
    <location>
        <begin position="14"/>
        <end position="27"/>
    </location>
</feature>
<evidence type="ECO:0000256" key="1">
    <source>
        <dbReference type="SAM" id="MobiDB-lite"/>
    </source>
</evidence>
<protein>
    <submittedName>
        <fullName evidence="2">Uncharacterized protein</fullName>
    </submittedName>
</protein>
<dbReference type="AlphaFoldDB" id="A0A9W8DWJ9"/>
<keyword evidence="3" id="KW-1185">Reference proteome</keyword>
<dbReference type="Proteomes" id="UP001150538">
    <property type="component" value="Unassembled WGS sequence"/>
</dbReference>
<comment type="caution">
    <text evidence="2">The sequence shown here is derived from an EMBL/GenBank/DDBJ whole genome shotgun (WGS) entry which is preliminary data.</text>
</comment>
<organism evidence="2 3">
    <name type="scientific">Mycoemilia scoparia</name>
    <dbReference type="NCBI Taxonomy" id="417184"/>
    <lineage>
        <taxon>Eukaryota</taxon>
        <taxon>Fungi</taxon>
        <taxon>Fungi incertae sedis</taxon>
        <taxon>Zoopagomycota</taxon>
        <taxon>Kickxellomycotina</taxon>
        <taxon>Kickxellomycetes</taxon>
        <taxon>Kickxellales</taxon>
        <taxon>Kickxellaceae</taxon>
        <taxon>Mycoemilia</taxon>
    </lineage>
</organism>
<feature type="region of interest" description="Disordered" evidence="1">
    <location>
        <begin position="1"/>
        <end position="75"/>
    </location>
</feature>
<feature type="compositionally biased region" description="Polar residues" evidence="1">
    <location>
        <begin position="61"/>
        <end position="75"/>
    </location>
</feature>
<evidence type="ECO:0000313" key="3">
    <source>
        <dbReference type="Proteomes" id="UP001150538"/>
    </source>
</evidence>
<accession>A0A9W8DWJ9</accession>